<feature type="domain" description="Helicase ATP-binding" evidence="3">
    <location>
        <begin position="155"/>
        <end position="318"/>
    </location>
</feature>
<dbReference type="GO" id="GO:0005524">
    <property type="term" value="F:ATP binding"/>
    <property type="evidence" value="ECO:0007669"/>
    <property type="project" value="InterPro"/>
</dbReference>
<dbReference type="InterPro" id="IPR027417">
    <property type="entry name" value="P-loop_NTPase"/>
</dbReference>
<name>A0AB39XZN1_9ACTN</name>
<dbReference type="InterPro" id="IPR014001">
    <property type="entry name" value="Helicase_ATP-bd"/>
</dbReference>
<evidence type="ECO:0000259" key="3">
    <source>
        <dbReference type="PROSITE" id="PS51192"/>
    </source>
</evidence>
<dbReference type="Pfam" id="PF04851">
    <property type="entry name" value="ResIII"/>
    <property type="match status" value="1"/>
</dbReference>
<dbReference type="InterPro" id="IPR038718">
    <property type="entry name" value="SNF2-like_sf"/>
</dbReference>
<dbReference type="PANTHER" id="PTHR45766:SF6">
    <property type="entry name" value="SWI_SNF-RELATED MATRIX-ASSOCIATED ACTIN-DEPENDENT REGULATOR OF CHROMATIN SUBFAMILY A-LIKE PROTEIN 1"/>
    <property type="match status" value="1"/>
</dbReference>
<accession>A0AB39XZN1</accession>
<evidence type="ECO:0000313" key="4">
    <source>
        <dbReference type="EMBL" id="XDV63375.1"/>
    </source>
</evidence>
<organism evidence="4">
    <name type="scientific">Streptomyces sp. R33</name>
    <dbReference type="NCBI Taxonomy" id="3238629"/>
    <lineage>
        <taxon>Bacteria</taxon>
        <taxon>Bacillati</taxon>
        <taxon>Actinomycetota</taxon>
        <taxon>Actinomycetes</taxon>
        <taxon>Kitasatosporales</taxon>
        <taxon>Streptomycetaceae</taxon>
        <taxon>Streptomyces</taxon>
    </lineage>
</organism>
<dbReference type="Gene3D" id="3.40.50.10810">
    <property type="entry name" value="Tandem AAA-ATPase domain"/>
    <property type="match status" value="1"/>
</dbReference>
<dbReference type="SMART" id="SM00487">
    <property type="entry name" value="DEXDc"/>
    <property type="match status" value="1"/>
</dbReference>
<dbReference type="AlphaFoldDB" id="A0AB39XZN1"/>
<reference evidence="4" key="1">
    <citation type="submission" date="2024-08" db="EMBL/GenBank/DDBJ databases">
        <authorList>
            <person name="Yu S.T."/>
        </authorList>
    </citation>
    <scope>NUCLEOTIDE SEQUENCE</scope>
    <source>
        <strain evidence="4">R33</strain>
    </source>
</reference>
<evidence type="ECO:0000256" key="2">
    <source>
        <dbReference type="SAM" id="MobiDB-lite"/>
    </source>
</evidence>
<dbReference type="InterPro" id="IPR049730">
    <property type="entry name" value="SNF2/RAD54-like_C"/>
</dbReference>
<dbReference type="GO" id="GO:0016787">
    <property type="term" value="F:hydrolase activity"/>
    <property type="evidence" value="ECO:0007669"/>
    <property type="project" value="UniProtKB-KW"/>
</dbReference>
<evidence type="ECO:0000256" key="1">
    <source>
        <dbReference type="ARBA" id="ARBA00022801"/>
    </source>
</evidence>
<dbReference type="EMBL" id="CP165727">
    <property type="protein sequence ID" value="XDV63375.1"/>
    <property type="molecule type" value="Genomic_DNA"/>
</dbReference>
<dbReference type="CDD" id="cd18793">
    <property type="entry name" value="SF2_C_SNF"/>
    <property type="match status" value="1"/>
</dbReference>
<feature type="compositionally biased region" description="Low complexity" evidence="2">
    <location>
        <begin position="1"/>
        <end position="18"/>
    </location>
</feature>
<feature type="region of interest" description="Disordered" evidence="2">
    <location>
        <begin position="1"/>
        <end position="22"/>
    </location>
</feature>
<proteinExistence type="predicted"/>
<sequence length="629" mass="66425">MTATEAEAGVGRATGTVAGDEDRRVSGTVAVDEAGRPVVRRPAHVSDHWWQDVAALLGPTLHGTPATAVTAASVVVRRDRARALPRLLARHPAAAARWTWTPAAERLRAGGAAAADGLAALLAADAAEQSAWPADIDLPALGFVRGLLPFQRTAAARLLRAGGGANFSVPGSGKTTVAYAVFTALRARGAAHALLVVAPPSAFEAWVEEARACFAPDRAPAVAVRPRVMARTDTVVVLNYERLGDPAVRAALAGWSRGRKVLTVFDEAHRAKAGAASRRGAEAAELARRADAVMVLTGTPMPNRPRDLEAVFDLVWPGQGPRLVHGDLAHLRDRAYVRATKDDLELPPLHLRVERIALDASHRALYDAMTSRVRQWAQEAAGAEGSASGAVAAQAGRALLHLIAAAANPAAVFAPGQPWSLPLDGPGHPDLASLVAEPTRHIRPAKVVRAAQLVAEHRAQGRKTVVWSGFLGNIEALVTALARHRPAVVTGATPLDDRKAELDRFRHDDDCWALVATPQTLGEGVSLHLAASDQVHLDRGYAAGTWLQALDRTHRLGLPAAARPTCTVLLAADTVDGRVNEVLNHKVAALAAALRDPALRPMADPSLTDGDTDALLGDTDALRELLRPW</sequence>
<dbReference type="PANTHER" id="PTHR45766">
    <property type="entry name" value="DNA ANNEALING HELICASE AND ENDONUCLEASE ZRANB3 FAMILY MEMBER"/>
    <property type="match status" value="1"/>
</dbReference>
<protein>
    <submittedName>
        <fullName evidence="4">SNF2-related protein</fullName>
    </submittedName>
</protein>
<dbReference type="Gene3D" id="3.40.50.300">
    <property type="entry name" value="P-loop containing nucleotide triphosphate hydrolases"/>
    <property type="match status" value="1"/>
</dbReference>
<dbReference type="PROSITE" id="PS51192">
    <property type="entry name" value="HELICASE_ATP_BIND_1"/>
    <property type="match status" value="1"/>
</dbReference>
<dbReference type="GO" id="GO:0003677">
    <property type="term" value="F:DNA binding"/>
    <property type="evidence" value="ECO:0007669"/>
    <property type="project" value="InterPro"/>
</dbReference>
<dbReference type="RefSeq" id="WP_369777560.1">
    <property type="nucleotide sequence ID" value="NZ_CP165727.1"/>
</dbReference>
<gene>
    <name evidence="4" type="ORF">AB5J51_10735</name>
</gene>
<dbReference type="InterPro" id="IPR006935">
    <property type="entry name" value="Helicase/UvrB_N"/>
</dbReference>
<keyword evidence="1" id="KW-0378">Hydrolase</keyword>
<dbReference type="SUPFAM" id="SSF52540">
    <property type="entry name" value="P-loop containing nucleoside triphosphate hydrolases"/>
    <property type="match status" value="2"/>
</dbReference>